<feature type="signal peptide" evidence="1">
    <location>
        <begin position="1"/>
        <end position="18"/>
    </location>
</feature>
<organism evidence="2 3">
    <name type="scientific">Providencia huaxiensis</name>
    <dbReference type="NCBI Taxonomy" id="2027290"/>
    <lineage>
        <taxon>Bacteria</taxon>
        <taxon>Pseudomonadati</taxon>
        <taxon>Pseudomonadota</taxon>
        <taxon>Gammaproteobacteria</taxon>
        <taxon>Enterobacterales</taxon>
        <taxon>Morganellaceae</taxon>
        <taxon>Providencia</taxon>
    </lineage>
</organism>
<keyword evidence="3" id="KW-1185">Reference proteome</keyword>
<dbReference type="RefSeq" id="WP_102139153.1">
    <property type="nucleotide sequence ID" value="NZ_CP031123.2"/>
</dbReference>
<evidence type="ECO:0000313" key="3">
    <source>
        <dbReference type="Proteomes" id="UP001252207"/>
    </source>
</evidence>
<dbReference type="EMBL" id="JANAVW010000001">
    <property type="protein sequence ID" value="MDT0132231.1"/>
    <property type="molecule type" value="Genomic_DNA"/>
</dbReference>
<comment type="caution">
    <text evidence="2">The sequence shown here is derived from an EMBL/GenBank/DDBJ whole genome shotgun (WGS) entry which is preliminary data.</text>
</comment>
<evidence type="ECO:0000313" key="2">
    <source>
        <dbReference type="EMBL" id="MDT0132231.1"/>
    </source>
</evidence>
<dbReference type="Proteomes" id="UP001252207">
    <property type="component" value="Unassembled WGS sequence"/>
</dbReference>
<proteinExistence type="predicted"/>
<dbReference type="GeneID" id="89488583"/>
<reference evidence="2 3" key="1">
    <citation type="submission" date="2022-06" db="EMBL/GenBank/DDBJ databases">
        <title>Chromosome and plasmid sequencings of Enterobacteriales species co-exiting double carbapenemases.</title>
        <authorList>
            <person name="Fu Y."/>
        </authorList>
    </citation>
    <scope>NUCLEOTIDE SEQUENCE [LARGE SCALE GENOMIC DNA]</scope>
    <source>
        <strain evidence="2 3">21030615019</strain>
    </source>
</reference>
<accession>A0ABU2IT40</accession>
<protein>
    <recommendedName>
        <fullName evidence="4">Type 1 fimbrial protein</fullName>
    </recommendedName>
</protein>
<name>A0ABU2IT40_9GAMM</name>
<feature type="chain" id="PRO_5046353506" description="Type 1 fimbrial protein" evidence="1">
    <location>
        <begin position="19"/>
        <end position="98"/>
    </location>
</feature>
<keyword evidence="1" id="KW-0732">Signal</keyword>
<evidence type="ECO:0000256" key="1">
    <source>
        <dbReference type="SAM" id="SignalP"/>
    </source>
</evidence>
<sequence length="98" mass="11245">MKVIVILFSFLFSFFTCSMESSGGKVYFGGYVFEEPCNYKKTVSHIVLTCNERDNNKKHYYQISSLNENETKIDSVKISDINLSKISMNSAITTISYR</sequence>
<evidence type="ECO:0008006" key="4">
    <source>
        <dbReference type="Google" id="ProtNLM"/>
    </source>
</evidence>
<gene>
    <name evidence="2" type="ORF">NLX89_02565</name>
</gene>